<gene>
    <name evidence="1" type="ORF">DDZ13_00275</name>
</gene>
<proteinExistence type="predicted"/>
<evidence type="ECO:0000313" key="1">
    <source>
        <dbReference type="EMBL" id="PXA05335.1"/>
    </source>
</evidence>
<comment type="caution">
    <text evidence="1">The sequence shown here is derived from an EMBL/GenBank/DDBJ whole genome shotgun (WGS) entry which is preliminary data.</text>
</comment>
<dbReference type="Proteomes" id="UP000247099">
    <property type="component" value="Unassembled WGS sequence"/>
</dbReference>
<protein>
    <recommendedName>
        <fullName evidence="3">Abortive phage resistance protein</fullName>
    </recommendedName>
</protein>
<dbReference type="InterPro" id="IPR011664">
    <property type="entry name" value="Abi_system_AbiD/AbiF-like"/>
</dbReference>
<accession>A0A317ZIA3</accession>
<keyword evidence="2" id="KW-1185">Reference proteome</keyword>
<evidence type="ECO:0008006" key="3">
    <source>
        <dbReference type="Google" id="ProtNLM"/>
    </source>
</evidence>
<dbReference type="InParanoid" id="A0A317ZIA3"/>
<dbReference type="EMBL" id="QHJQ01000001">
    <property type="protein sequence ID" value="PXA05335.1"/>
    <property type="molecule type" value="Genomic_DNA"/>
</dbReference>
<dbReference type="AlphaFoldDB" id="A0A317ZIA3"/>
<evidence type="ECO:0000313" key="2">
    <source>
        <dbReference type="Proteomes" id="UP000247099"/>
    </source>
</evidence>
<sequence>MCVEYLKESLRSEEQAQRLLDRGLKADREELIKRLSSVSYYRLSGYLYPFRKTDSDNYVEGATLKVIWDRYCFDRRLRVLLLDAIERVEVAIRTQLTYHFSEKHGAFGHCDERHFPNLKIVDYIEWRENLIVETSRSKEAFKQHFFKKYGDSHRNLPVWMASELMSMGSLLTMLKGVDSGIQSKVSSHFGMADELLLSWLRSLYAARNVCAHHSRLWNRVLGYAPSLPQRNKYPNWHITDATGKRVLVNNRVGILLMICHNFLKQISPTSQWRKRTEELFAEYPEIPVKAMGLPAEWTKHPLWT</sequence>
<organism evidence="1 2">
    <name type="scientific">Coraliomargarita sinensis</name>
    <dbReference type="NCBI Taxonomy" id="2174842"/>
    <lineage>
        <taxon>Bacteria</taxon>
        <taxon>Pseudomonadati</taxon>
        <taxon>Verrucomicrobiota</taxon>
        <taxon>Opitutia</taxon>
        <taxon>Puniceicoccales</taxon>
        <taxon>Coraliomargaritaceae</taxon>
        <taxon>Coraliomargarita</taxon>
    </lineage>
</organism>
<reference evidence="1 2" key="1">
    <citation type="submission" date="2018-05" db="EMBL/GenBank/DDBJ databases">
        <title>Coraliomargarita sinensis sp. nov., isolated from a marine solar saltern.</title>
        <authorList>
            <person name="Zhou L.Y."/>
        </authorList>
    </citation>
    <scope>NUCLEOTIDE SEQUENCE [LARGE SCALE GENOMIC DNA]</scope>
    <source>
        <strain evidence="1 2">WN38</strain>
    </source>
</reference>
<dbReference type="Pfam" id="PF07751">
    <property type="entry name" value="Abi_2"/>
    <property type="match status" value="1"/>
</dbReference>
<name>A0A317ZIA3_9BACT</name>